<feature type="compositionally biased region" description="Low complexity" evidence="1">
    <location>
        <begin position="91"/>
        <end position="101"/>
    </location>
</feature>
<gene>
    <name evidence="3" type="ORF">Agub_g14292</name>
</gene>
<evidence type="ECO:0000256" key="2">
    <source>
        <dbReference type="SAM" id="Phobius"/>
    </source>
</evidence>
<keyword evidence="2" id="KW-0472">Membrane</keyword>
<accession>A0AAD3HS63</accession>
<comment type="caution">
    <text evidence="3">The sequence shown here is derived from an EMBL/GenBank/DDBJ whole genome shotgun (WGS) entry which is preliminary data.</text>
</comment>
<feature type="compositionally biased region" description="Low complexity" evidence="1">
    <location>
        <begin position="66"/>
        <end position="83"/>
    </location>
</feature>
<evidence type="ECO:0000313" key="4">
    <source>
        <dbReference type="Proteomes" id="UP001054857"/>
    </source>
</evidence>
<keyword evidence="2" id="KW-1133">Transmembrane helix</keyword>
<keyword evidence="2" id="KW-0812">Transmembrane</keyword>
<name>A0AAD3HS63_9CHLO</name>
<evidence type="ECO:0000256" key="1">
    <source>
        <dbReference type="SAM" id="MobiDB-lite"/>
    </source>
</evidence>
<dbReference type="Proteomes" id="UP001054857">
    <property type="component" value="Unassembled WGS sequence"/>
</dbReference>
<feature type="region of interest" description="Disordered" evidence="1">
    <location>
        <begin position="54"/>
        <end position="102"/>
    </location>
</feature>
<dbReference type="PANTHER" id="PTHR34575">
    <property type="entry name" value="PROTEIN PAM68, CHLOROPLASTIC"/>
    <property type="match status" value="1"/>
</dbReference>
<protein>
    <submittedName>
        <fullName evidence="3">Uncharacterized protein</fullName>
    </submittedName>
</protein>
<feature type="non-terminal residue" evidence="3">
    <location>
        <position position="1"/>
    </location>
</feature>
<dbReference type="InterPro" id="IPR021855">
    <property type="entry name" value="PAM68-like"/>
</dbReference>
<dbReference type="PANTHER" id="PTHR34575:SF1">
    <property type="entry name" value="PROTEIN PAM68, CHLOROPLASTIC"/>
    <property type="match status" value="1"/>
</dbReference>
<sequence length="208" mass="22777">VSFRVFIRVIVERLHVIMSTLTIRPFASTVRGHSGAPLRPAKFTRIALLPVASSKGFGDPKKDAAVKPTQQAQQQRQAATAVQSPPPAPTTTPAAASSPRARVARETPQVVVDRIFRRILVCSGLPVFTGMALFPVFYWLRVVQDIEYPLWIVYIAQLLTFGGGLAGITYGALSASWDPSREGSVLGWRELQANLSIVMNNRNNKVEP</sequence>
<proteinExistence type="predicted"/>
<feature type="transmembrane region" description="Helical" evidence="2">
    <location>
        <begin position="151"/>
        <end position="173"/>
    </location>
</feature>
<feature type="transmembrane region" description="Helical" evidence="2">
    <location>
        <begin position="119"/>
        <end position="139"/>
    </location>
</feature>
<evidence type="ECO:0000313" key="3">
    <source>
        <dbReference type="EMBL" id="GFR51829.1"/>
    </source>
</evidence>
<keyword evidence="4" id="KW-1185">Reference proteome</keyword>
<reference evidence="3 4" key="1">
    <citation type="journal article" date="2021" name="Sci. Rep.">
        <title>Genome sequencing of the multicellular alga Astrephomene provides insights into convergent evolution of germ-soma differentiation.</title>
        <authorList>
            <person name="Yamashita S."/>
            <person name="Yamamoto K."/>
            <person name="Matsuzaki R."/>
            <person name="Suzuki S."/>
            <person name="Yamaguchi H."/>
            <person name="Hirooka S."/>
            <person name="Minakuchi Y."/>
            <person name="Miyagishima S."/>
            <person name="Kawachi M."/>
            <person name="Toyoda A."/>
            <person name="Nozaki H."/>
        </authorList>
    </citation>
    <scope>NUCLEOTIDE SEQUENCE [LARGE SCALE GENOMIC DNA]</scope>
    <source>
        <strain evidence="3 4">NIES-4017</strain>
    </source>
</reference>
<dbReference type="EMBL" id="BMAR01000055">
    <property type="protein sequence ID" value="GFR51829.1"/>
    <property type="molecule type" value="Genomic_DNA"/>
</dbReference>
<dbReference type="Pfam" id="PF11947">
    <property type="entry name" value="DUF3464"/>
    <property type="match status" value="1"/>
</dbReference>
<organism evidence="3 4">
    <name type="scientific">Astrephomene gubernaculifera</name>
    <dbReference type="NCBI Taxonomy" id="47775"/>
    <lineage>
        <taxon>Eukaryota</taxon>
        <taxon>Viridiplantae</taxon>
        <taxon>Chlorophyta</taxon>
        <taxon>core chlorophytes</taxon>
        <taxon>Chlorophyceae</taxon>
        <taxon>CS clade</taxon>
        <taxon>Chlamydomonadales</taxon>
        <taxon>Astrephomenaceae</taxon>
        <taxon>Astrephomene</taxon>
    </lineage>
</organism>
<dbReference type="AlphaFoldDB" id="A0AAD3HS63"/>